<dbReference type="EMBL" id="VCGU01000003">
    <property type="protein sequence ID" value="TRY77934.1"/>
    <property type="molecule type" value="Genomic_DNA"/>
</dbReference>
<feature type="signal peptide" evidence="1">
    <location>
        <begin position="1"/>
        <end position="23"/>
    </location>
</feature>
<dbReference type="OrthoDB" id="9970095at2759"/>
<gene>
    <name evidence="2" type="ORF">TCAL_08614</name>
    <name evidence="3" type="ORF">TCAL_17407</name>
</gene>
<protein>
    <recommendedName>
        <fullName evidence="5">DOPA 4,5-dioxygenase</fullName>
    </recommendedName>
</protein>
<evidence type="ECO:0008006" key="5">
    <source>
        <dbReference type="Google" id="ProtNLM"/>
    </source>
</evidence>
<dbReference type="InterPro" id="IPR014980">
    <property type="entry name" value="DOPA_dioxygen"/>
</dbReference>
<keyword evidence="4" id="KW-1185">Reference proteome</keyword>
<evidence type="ECO:0000313" key="2">
    <source>
        <dbReference type="EMBL" id="TRY77934.1"/>
    </source>
</evidence>
<dbReference type="Proteomes" id="UP000318571">
    <property type="component" value="Chromosome 11"/>
</dbReference>
<dbReference type="OMA" id="YDFHVYY"/>
<reference evidence="3" key="2">
    <citation type="submission" date="2019-05" db="EMBL/GenBank/DDBJ databases">
        <authorList>
            <person name="Barreto F.S."/>
            <person name="Watson E.T."/>
            <person name="Lima T.G."/>
            <person name="Willett C.S."/>
            <person name="Edmands S."/>
            <person name="Li W."/>
            <person name="Burton R.S."/>
        </authorList>
    </citation>
    <scope>NUCLEOTIDE SEQUENCE</scope>
    <source>
        <strain evidence="3">San Diego</strain>
    </source>
</reference>
<dbReference type="PANTHER" id="PTHR36423:SF2">
    <property type="entry name" value="AFR070WP"/>
    <property type="match status" value="1"/>
</dbReference>
<proteinExistence type="predicted"/>
<dbReference type="SUPFAM" id="SSF143410">
    <property type="entry name" value="DOPA-like"/>
    <property type="match status" value="1"/>
</dbReference>
<dbReference type="Gene3D" id="3.30.70.1240">
    <property type="entry name" value="DOPA-like domains"/>
    <property type="match status" value="1"/>
</dbReference>
<dbReference type="InterPro" id="IPR023389">
    <property type="entry name" value="DOPA-like_sf"/>
</dbReference>
<evidence type="ECO:0000313" key="3">
    <source>
        <dbReference type="EMBL" id="TRY78140.1"/>
    </source>
</evidence>
<sequence length="181" mass="20510">MEMKVFFCFSFFVLLSVTSLARSQVVKPGHDQIKEFHFHIYWLQNNPEQEWQALTLKEKIVDEVHNGNFTVVCDGITNEILPTINEDEVPGFNVQPIGPHSCGSFETWVPRESYAKFLSFILLNRGDLTIFIHPLGNNEIDDHTIHASWLGQSYPLDLSPLSAVGGDDPQYPELGLGYNAM</sequence>
<dbReference type="EMBL" id="VCGU01000003">
    <property type="protein sequence ID" value="TRY78140.1"/>
    <property type="molecule type" value="Genomic_DNA"/>
</dbReference>
<name>A0A553PKC9_TIGCA</name>
<comment type="caution">
    <text evidence="3">The sequence shown here is derived from an EMBL/GenBank/DDBJ whole genome shotgun (WGS) entry which is preliminary data.</text>
</comment>
<keyword evidence="1" id="KW-0732">Signal</keyword>
<evidence type="ECO:0000313" key="4">
    <source>
        <dbReference type="Proteomes" id="UP000318571"/>
    </source>
</evidence>
<accession>A0A553PKC9</accession>
<organism evidence="3 4">
    <name type="scientific">Tigriopus californicus</name>
    <name type="common">Marine copepod</name>
    <dbReference type="NCBI Taxonomy" id="6832"/>
    <lineage>
        <taxon>Eukaryota</taxon>
        <taxon>Metazoa</taxon>
        <taxon>Ecdysozoa</taxon>
        <taxon>Arthropoda</taxon>
        <taxon>Crustacea</taxon>
        <taxon>Multicrustacea</taxon>
        <taxon>Hexanauplia</taxon>
        <taxon>Copepoda</taxon>
        <taxon>Harpacticoida</taxon>
        <taxon>Harpacticidae</taxon>
        <taxon>Tigriopus</taxon>
    </lineage>
</organism>
<dbReference type="AlphaFoldDB" id="A0A553PKC9"/>
<dbReference type="PANTHER" id="PTHR36423">
    <property type="entry name" value="AFR070WP"/>
    <property type="match status" value="1"/>
</dbReference>
<dbReference type="Pfam" id="PF08883">
    <property type="entry name" value="DOPA_dioxygen"/>
    <property type="match status" value="1"/>
</dbReference>
<reference evidence="3 4" key="1">
    <citation type="journal article" date="2018" name="Nat. Ecol. Evol.">
        <title>Genomic signatures of mitonuclear coevolution across populations of Tigriopus californicus.</title>
        <authorList>
            <person name="Barreto F.S."/>
            <person name="Watson E.T."/>
            <person name="Lima T.G."/>
            <person name="Willett C.S."/>
            <person name="Edmands S."/>
            <person name="Li W."/>
            <person name="Burton R.S."/>
        </authorList>
    </citation>
    <scope>NUCLEOTIDE SEQUENCE [LARGE SCALE GENOMIC DNA]</scope>
    <source>
        <strain evidence="3 4">San Diego</strain>
    </source>
</reference>
<evidence type="ECO:0000256" key="1">
    <source>
        <dbReference type="SAM" id="SignalP"/>
    </source>
</evidence>
<feature type="chain" id="PRO_5033471387" description="DOPA 4,5-dioxygenase" evidence="1">
    <location>
        <begin position="24"/>
        <end position="181"/>
    </location>
</feature>